<reference evidence="1" key="1">
    <citation type="journal article" date="2015" name="Nature">
        <title>Complex archaea that bridge the gap between prokaryotes and eukaryotes.</title>
        <authorList>
            <person name="Spang A."/>
            <person name="Saw J.H."/>
            <person name="Jorgensen S.L."/>
            <person name="Zaremba-Niedzwiedzka K."/>
            <person name="Martijn J."/>
            <person name="Lind A.E."/>
            <person name="van Eijk R."/>
            <person name="Schleper C."/>
            <person name="Guy L."/>
            <person name="Ettema T.J."/>
        </authorList>
    </citation>
    <scope>NUCLEOTIDE SEQUENCE</scope>
</reference>
<organism evidence="1">
    <name type="scientific">marine sediment metagenome</name>
    <dbReference type="NCBI Taxonomy" id="412755"/>
    <lineage>
        <taxon>unclassified sequences</taxon>
        <taxon>metagenomes</taxon>
        <taxon>ecological metagenomes</taxon>
    </lineage>
</organism>
<dbReference type="AlphaFoldDB" id="A0A0F9LXD6"/>
<sequence>PTVKEDDEVKVKMRARESKDTDGFPLLGDIAEVVSILEKKL</sequence>
<protein>
    <submittedName>
        <fullName evidence="1">Uncharacterized protein</fullName>
    </submittedName>
</protein>
<gene>
    <name evidence="1" type="ORF">LCGC14_1454820</name>
</gene>
<feature type="non-terminal residue" evidence="1">
    <location>
        <position position="1"/>
    </location>
</feature>
<dbReference type="EMBL" id="LAZR01010058">
    <property type="protein sequence ID" value="KKM69045.1"/>
    <property type="molecule type" value="Genomic_DNA"/>
</dbReference>
<accession>A0A0F9LXD6</accession>
<proteinExistence type="predicted"/>
<name>A0A0F9LXD6_9ZZZZ</name>
<comment type="caution">
    <text evidence="1">The sequence shown here is derived from an EMBL/GenBank/DDBJ whole genome shotgun (WGS) entry which is preliminary data.</text>
</comment>
<evidence type="ECO:0000313" key="1">
    <source>
        <dbReference type="EMBL" id="KKM69045.1"/>
    </source>
</evidence>